<dbReference type="InterPro" id="IPR046342">
    <property type="entry name" value="CBS_dom_sf"/>
</dbReference>
<evidence type="ECO:0000259" key="3">
    <source>
        <dbReference type="PROSITE" id="PS51371"/>
    </source>
</evidence>
<keyword evidence="2" id="KW-0704">Schiff base</keyword>
<dbReference type="SUPFAM" id="SSF54631">
    <property type="entry name" value="CBS-domain pair"/>
    <property type="match status" value="1"/>
</dbReference>
<organism evidence="4">
    <name type="scientific">marine metagenome</name>
    <dbReference type="NCBI Taxonomy" id="408172"/>
    <lineage>
        <taxon>unclassified sequences</taxon>
        <taxon>metagenomes</taxon>
        <taxon>ecological metagenomes</taxon>
    </lineage>
</organism>
<gene>
    <name evidence="4" type="ORF">METZ01_LOCUS88002</name>
</gene>
<feature type="domain" description="CBS" evidence="3">
    <location>
        <begin position="221"/>
        <end position="279"/>
    </location>
</feature>
<dbReference type="Gene3D" id="3.20.20.70">
    <property type="entry name" value="Aldolase class I"/>
    <property type="match status" value="1"/>
</dbReference>
<evidence type="ECO:0000313" key="4">
    <source>
        <dbReference type="EMBL" id="SVA35148.1"/>
    </source>
</evidence>
<protein>
    <recommendedName>
        <fullName evidence="3">CBS domain-containing protein</fullName>
    </recommendedName>
</protein>
<dbReference type="SMART" id="SM00116">
    <property type="entry name" value="CBS"/>
    <property type="match status" value="2"/>
</dbReference>
<dbReference type="GO" id="GO:0005975">
    <property type="term" value="P:carbohydrate metabolic process"/>
    <property type="evidence" value="ECO:0007669"/>
    <property type="project" value="InterPro"/>
</dbReference>
<dbReference type="Pfam" id="PF00923">
    <property type="entry name" value="TAL_FSA"/>
    <property type="match status" value="1"/>
</dbReference>
<dbReference type="Pfam" id="PF00571">
    <property type="entry name" value="CBS"/>
    <property type="match status" value="1"/>
</dbReference>
<dbReference type="InterPro" id="IPR013785">
    <property type="entry name" value="Aldolase_TIM"/>
</dbReference>
<keyword evidence="1" id="KW-0129">CBS domain</keyword>
<dbReference type="AlphaFoldDB" id="A0A381V5U1"/>
<dbReference type="PANTHER" id="PTHR10683:SF40">
    <property type="entry name" value="FRUCTOSE-6-PHOSPHATE ALDOLASE 1-RELATED"/>
    <property type="match status" value="1"/>
</dbReference>
<dbReference type="PROSITE" id="PS51371">
    <property type="entry name" value="CBS"/>
    <property type="match status" value="2"/>
</dbReference>
<dbReference type="InterPro" id="IPR000644">
    <property type="entry name" value="CBS_dom"/>
</dbReference>
<proteinExistence type="predicted"/>
<dbReference type="InterPro" id="IPR001585">
    <property type="entry name" value="TAL/FSA"/>
</dbReference>
<dbReference type="Gene3D" id="3.10.580.10">
    <property type="entry name" value="CBS-domain"/>
    <property type="match status" value="1"/>
</dbReference>
<evidence type="ECO:0000256" key="2">
    <source>
        <dbReference type="ARBA" id="ARBA00023270"/>
    </source>
</evidence>
<dbReference type="EMBL" id="UINC01007802">
    <property type="protein sequence ID" value="SVA35148.1"/>
    <property type="molecule type" value="Genomic_DNA"/>
</dbReference>
<name>A0A381V5U1_9ZZZZ</name>
<evidence type="ECO:0000256" key="1">
    <source>
        <dbReference type="ARBA" id="ARBA00023122"/>
    </source>
</evidence>
<dbReference type="SUPFAM" id="SSF51569">
    <property type="entry name" value="Aldolase"/>
    <property type="match status" value="1"/>
</dbReference>
<sequence length="345" mass="37951">MDLYLDSVDFKEIEEALDFGFVKGLTTTPTFMHRHGITDIDGAIVKLSGMVPELQVEALGENVDAIVNEAERILSLDLQQEPVFKVPISNVGVKACQRLTGKGHRVNVHLIYTLNQAYMAMAAGAAFICPLAGRLQDQGHDAIKLFEQCVELIDKRGYSSKVMFSSVRHAEHVRQAILAGVHVCTVPFGVMTRLCDNTLTTLGTTQFQEHTKLMTAQVKDLIRSHNPICRASETLTSAMVAMTESGLGIVSLVDEDGNIAGIFTDGDLRRRLQHDGREILDKTLEEIGYSKNPVTIGAEALLDEVVRLFKEFEVDSIVVIKNSKPTGVLDIQDIIKLGLLGQEHL</sequence>
<dbReference type="PANTHER" id="PTHR10683">
    <property type="entry name" value="TRANSALDOLASE"/>
    <property type="match status" value="1"/>
</dbReference>
<feature type="domain" description="CBS" evidence="3">
    <location>
        <begin position="289"/>
        <end position="345"/>
    </location>
</feature>
<reference evidence="4" key="1">
    <citation type="submission" date="2018-05" db="EMBL/GenBank/DDBJ databases">
        <authorList>
            <person name="Lanie J.A."/>
            <person name="Ng W.-L."/>
            <person name="Kazmierczak K.M."/>
            <person name="Andrzejewski T.M."/>
            <person name="Davidsen T.M."/>
            <person name="Wayne K.J."/>
            <person name="Tettelin H."/>
            <person name="Glass J.I."/>
            <person name="Rusch D."/>
            <person name="Podicherti R."/>
            <person name="Tsui H.-C.T."/>
            <person name="Winkler M.E."/>
        </authorList>
    </citation>
    <scope>NUCLEOTIDE SEQUENCE</scope>
</reference>
<accession>A0A381V5U1</accession>